<keyword evidence="3" id="KW-0963">Cytoplasm</keyword>
<evidence type="ECO:0000256" key="8">
    <source>
        <dbReference type="RuleBase" id="RU362005"/>
    </source>
</evidence>
<evidence type="ECO:0000256" key="3">
    <source>
        <dbReference type="ARBA" id="ARBA00022490"/>
    </source>
</evidence>
<dbReference type="GeneID" id="63762059"/>
<dbReference type="InterPro" id="IPR020189">
    <property type="entry name" value="IF5A_C"/>
</dbReference>
<feature type="domain" description="Translation initiation factor 5A C-terminal" evidence="9">
    <location>
        <begin position="81"/>
        <end position="148"/>
    </location>
</feature>
<comment type="PTM">
    <text evidence="8">eIF-5A seems to be the only eukaryotic protein to have a hypusine residue which is a post-translational modification of a lysine by the addition of a butylamino group.</text>
</comment>
<dbReference type="PANTHER" id="PTHR11673">
    <property type="entry name" value="TRANSLATION INITIATION FACTOR 5A FAMILY MEMBER"/>
    <property type="match status" value="1"/>
</dbReference>
<dbReference type="VEuPathDB" id="FungiDB:ASPSYDRAFT_39941"/>
<dbReference type="EMBL" id="KV878582">
    <property type="protein sequence ID" value="OJJ65142.1"/>
    <property type="molecule type" value="Genomic_DNA"/>
</dbReference>
<keyword evidence="6 8" id="KW-0648">Protein biosynthesis</keyword>
<evidence type="ECO:0000313" key="11">
    <source>
        <dbReference type="Proteomes" id="UP000184356"/>
    </source>
</evidence>
<evidence type="ECO:0000256" key="2">
    <source>
        <dbReference type="ARBA" id="ARBA00006016"/>
    </source>
</evidence>
<sequence length="150" mass="16298">MSDEEDLDIQSGDLTSKVKCSTLRKNAHVVLKGRPCKIVELSASNTGKHGHSKVHLVGIDVFSGKKIEEVTPSTHDVDIPHIHRVEYKLNGIDNTTLLLSDEHGNSKDDVAVPDGDLGYEITQHVDNGDSLVLTILSAMNEQACIGYKNA</sequence>
<protein>
    <recommendedName>
        <fullName evidence="8">Eukaryotic translation initiation factor 5A</fullName>
        <shortName evidence="8">eIF-5A</shortName>
    </recommendedName>
</protein>
<dbReference type="SUPFAM" id="SSF50249">
    <property type="entry name" value="Nucleic acid-binding proteins"/>
    <property type="match status" value="1"/>
</dbReference>
<name>A0A1L9U0G4_9EURO</name>
<dbReference type="GO" id="GO:0045901">
    <property type="term" value="P:positive regulation of translational elongation"/>
    <property type="evidence" value="ECO:0007669"/>
    <property type="project" value="UniProtKB-UniRule"/>
</dbReference>
<evidence type="ECO:0000259" key="9">
    <source>
        <dbReference type="SMART" id="SM01376"/>
    </source>
</evidence>
<dbReference type="SMART" id="SM01376">
    <property type="entry name" value="eIF-5a"/>
    <property type="match status" value="1"/>
</dbReference>
<dbReference type="InterPro" id="IPR008991">
    <property type="entry name" value="Translation_prot_SH3-like_sf"/>
</dbReference>
<proteinExistence type="inferred from homology"/>
<dbReference type="InterPro" id="IPR001884">
    <property type="entry name" value="IF5A-like"/>
</dbReference>
<comment type="subcellular location">
    <subcellularLocation>
        <location evidence="1">Cytoplasm</location>
    </subcellularLocation>
</comment>
<dbReference type="PIRSF" id="PIRSF003025">
    <property type="entry name" value="eIF5A"/>
    <property type="match status" value="1"/>
</dbReference>
<organism evidence="10 11">
    <name type="scientific">Aspergillus sydowii CBS 593.65</name>
    <dbReference type="NCBI Taxonomy" id="1036612"/>
    <lineage>
        <taxon>Eukaryota</taxon>
        <taxon>Fungi</taxon>
        <taxon>Dikarya</taxon>
        <taxon>Ascomycota</taxon>
        <taxon>Pezizomycotina</taxon>
        <taxon>Eurotiomycetes</taxon>
        <taxon>Eurotiomycetidae</taxon>
        <taxon>Eurotiales</taxon>
        <taxon>Aspergillaceae</taxon>
        <taxon>Aspergillus</taxon>
        <taxon>Aspergillus subgen. Nidulantes</taxon>
    </lineage>
</organism>
<dbReference type="Pfam" id="PF01287">
    <property type="entry name" value="eIF-5a"/>
    <property type="match status" value="1"/>
</dbReference>
<dbReference type="GO" id="GO:0003723">
    <property type="term" value="F:RNA binding"/>
    <property type="evidence" value="ECO:0007669"/>
    <property type="project" value="UniProtKB-KW"/>
</dbReference>
<dbReference type="NCBIfam" id="TIGR00037">
    <property type="entry name" value="eIF_5A"/>
    <property type="match status" value="1"/>
</dbReference>
<dbReference type="Proteomes" id="UP000184356">
    <property type="component" value="Unassembled WGS sequence"/>
</dbReference>
<dbReference type="InterPro" id="IPR014722">
    <property type="entry name" value="Rib_uL2_dom2"/>
</dbReference>
<dbReference type="Gene3D" id="2.40.50.140">
    <property type="entry name" value="Nucleic acid-binding proteins"/>
    <property type="match status" value="1"/>
</dbReference>
<comment type="function">
    <text evidence="8">Translation factor that promotes translation elongation and termination, particularly upon ribosome stalling at specific amino acid sequence contexts. Binds between the exit (E) and peptidyl (P) site of the ribosome and promotes rescue of stalled ribosome: specifically required for efficient translation of polyproline-containing peptides as well as other motifs that stall the ribosome. Acts as ribosome quality control (RQC) cofactor by joining the RQC complex to facilitate peptidyl transfer during CAT tailing step.</text>
</comment>
<evidence type="ECO:0000256" key="4">
    <source>
        <dbReference type="ARBA" id="ARBA00022768"/>
    </source>
</evidence>
<reference evidence="11" key="1">
    <citation type="journal article" date="2017" name="Genome Biol.">
        <title>Comparative genomics reveals high biological diversity and specific adaptations in the industrially and medically important fungal genus Aspergillus.</title>
        <authorList>
            <person name="de Vries R.P."/>
            <person name="Riley R."/>
            <person name="Wiebenga A."/>
            <person name="Aguilar-Osorio G."/>
            <person name="Amillis S."/>
            <person name="Uchima C.A."/>
            <person name="Anderluh G."/>
            <person name="Asadollahi M."/>
            <person name="Askin M."/>
            <person name="Barry K."/>
            <person name="Battaglia E."/>
            <person name="Bayram O."/>
            <person name="Benocci T."/>
            <person name="Braus-Stromeyer S.A."/>
            <person name="Caldana C."/>
            <person name="Canovas D."/>
            <person name="Cerqueira G.C."/>
            <person name="Chen F."/>
            <person name="Chen W."/>
            <person name="Choi C."/>
            <person name="Clum A."/>
            <person name="Dos Santos R.A."/>
            <person name="Damasio A.R."/>
            <person name="Diallinas G."/>
            <person name="Emri T."/>
            <person name="Fekete E."/>
            <person name="Flipphi M."/>
            <person name="Freyberg S."/>
            <person name="Gallo A."/>
            <person name="Gournas C."/>
            <person name="Habgood R."/>
            <person name="Hainaut M."/>
            <person name="Harispe M.L."/>
            <person name="Henrissat B."/>
            <person name="Hilden K.S."/>
            <person name="Hope R."/>
            <person name="Hossain A."/>
            <person name="Karabika E."/>
            <person name="Karaffa L."/>
            <person name="Karanyi Z."/>
            <person name="Krasevec N."/>
            <person name="Kuo A."/>
            <person name="Kusch H."/>
            <person name="LaButti K."/>
            <person name="Lagendijk E.L."/>
            <person name="Lapidus A."/>
            <person name="Levasseur A."/>
            <person name="Lindquist E."/>
            <person name="Lipzen A."/>
            <person name="Logrieco A.F."/>
            <person name="MacCabe A."/>
            <person name="Maekelae M.R."/>
            <person name="Malavazi I."/>
            <person name="Melin P."/>
            <person name="Meyer V."/>
            <person name="Mielnichuk N."/>
            <person name="Miskei M."/>
            <person name="Molnar A.P."/>
            <person name="Mule G."/>
            <person name="Ngan C.Y."/>
            <person name="Orejas M."/>
            <person name="Orosz E."/>
            <person name="Ouedraogo J.P."/>
            <person name="Overkamp K.M."/>
            <person name="Park H.-S."/>
            <person name="Perrone G."/>
            <person name="Piumi F."/>
            <person name="Punt P.J."/>
            <person name="Ram A.F."/>
            <person name="Ramon A."/>
            <person name="Rauscher S."/>
            <person name="Record E."/>
            <person name="Riano-Pachon D.M."/>
            <person name="Robert V."/>
            <person name="Roehrig J."/>
            <person name="Ruller R."/>
            <person name="Salamov A."/>
            <person name="Salih N.S."/>
            <person name="Samson R.A."/>
            <person name="Sandor E."/>
            <person name="Sanguinetti M."/>
            <person name="Schuetze T."/>
            <person name="Sepcic K."/>
            <person name="Shelest E."/>
            <person name="Sherlock G."/>
            <person name="Sophianopoulou V."/>
            <person name="Squina F.M."/>
            <person name="Sun H."/>
            <person name="Susca A."/>
            <person name="Todd R.B."/>
            <person name="Tsang A."/>
            <person name="Unkles S.E."/>
            <person name="van de Wiele N."/>
            <person name="van Rossen-Uffink D."/>
            <person name="Oliveira J.V."/>
            <person name="Vesth T.C."/>
            <person name="Visser J."/>
            <person name="Yu J.-H."/>
            <person name="Zhou M."/>
            <person name="Andersen M.R."/>
            <person name="Archer D.B."/>
            <person name="Baker S.E."/>
            <person name="Benoit I."/>
            <person name="Brakhage A.A."/>
            <person name="Braus G.H."/>
            <person name="Fischer R."/>
            <person name="Frisvad J.C."/>
            <person name="Goldman G.H."/>
            <person name="Houbraken J."/>
            <person name="Oakley B."/>
            <person name="Pocsi I."/>
            <person name="Scazzocchio C."/>
            <person name="Seiboth B."/>
            <person name="vanKuyk P.A."/>
            <person name="Wortman J."/>
            <person name="Dyer P.S."/>
            <person name="Grigoriev I.V."/>
        </authorList>
    </citation>
    <scope>NUCLEOTIDE SEQUENCE [LARGE SCALE GENOMIC DNA]</scope>
    <source>
        <strain evidence="11">CBS 593.65</strain>
    </source>
</reference>
<keyword evidence="7 8" id="KW-0385">Hypusine</keyword>
<dbReference type="FunFam" id="2.30.30.30:FF:000007">
    <property type="entry name" value="Eukaryotic translation initiation factor 5A"/>
    <property type="match status" value="1"/>
</dbReference>
<evidence type="ECO:0000256" key="5">
    <source>
        <dbReference type="ARBA" id="ARBA00022884"/>
    </source>
</evidence>
<dbReference type="STRING" id="1036612.A0A1L9U0G4"/>
<dbReference type="SUPFAM" id="SSF50104">
    <property type="entry name" value="Translation proteins SH3-like domain"/>
    <property type="match status" value="1"/>
</dbReference>
<dbReference type="RefSeq" id="XP_040708948.1">
    <property type="nucleotide sequence ID" value="XM_040845986.1"/>
</dbReference>
<dbReference type="OrthoDB" id="9975114at2759"/>
<evidence type="ECO:0000313" key="10">
    <source>
        <dbReference type="EMBL" id="OJJ65142.1"/>
    </source>
</evidence>
<dbReference type="InterPro" id="IPR012340">
    <property type="entry name" value="NA-bd_OB-fold"/>
</dbReference>
<evidence type="ECO:0000256" key="7">
    <source>
        <dbReference type="ARBA" id="ARBA00023071"/>
    </source>
</evidence>
<gene>
    <name evidence="10" type="ORF">ASPSYDRAFT_39941</name>
</gene>
<comment type="similarity">
    <text evidence="2 8">Belongs to the eIF-5A family.</text>
</comment>
<dbReference type="Gene3D" id="2.30.30.30">
    <property type="match status" value="1"/>
</dbReference>
<dbReference type="GO" id="GO:0045905">
    <property type="term" value="P:positive regulation of translational termination"/>
    <property type="evidence" value="ECO:0007669"/>
    <property type="project" value="UniProtKB-UniRule"/>
</dbReference>
<dbReference type="Pfam" id="PF21485">
    <property type="entry name" value="IF5A-like_N"/>
    <property type="match status" value="1"/>
</dbReference>
<keyword evidence="4" id="KW-0251">Elongation factor</keyword>
<keyword evidence="11" id="KW-1185">Reference proteome</keyword>
<keyword evidence="5" id="KW-0694">RNA-binding</keyword>
<evidence type="ECO:0000256" key="1">
    <source>
        <dbReference type="ARBA" id="ARBA00004496"/>
    </source>
</evidence>
<dbReference type="AlphaFoldDB" id="A0A1L9U0G4"/>
<dbReference type="InterPro" id="IPR048670">
    <property type="entry name" value="IF5A-like_N"/>
</dbReference>
<dbReference type="GO" id="GO:0043022">
    <property type="term" value="F:ribosome binding"/>
    <property type="evidence" value="ECO:0007669"/>
    <property type="project" value="UniProtKB-UniRule"/>
</dbReference>
<evidence type="ECO:0000256" key="6">
    <source>
        <dbReference type="ARBA" id="ARBA00022917"/>
    </source>
</evidence>
<accession>A0A1L9U0G4</accession>
<dbReference type="GO" id="GO:0003746">
    <property type="term" value="F:translation elongation factor activity"/>
    <property type="evidence" value="ECO:0007669"/>
    <property type="project" value="UniProtKB-UniRule"/>
</dbReference>
<dbReference type="GO" id="GO:0005737">
    <property type="term" value="C:cytoplasm"/>
    <property type="evidence" value="ECO:0007669"/>
    <property type="project" value="UniProtKB-SubCell"/>
</dbReference>